<comment type="pathway">
    <text evidence="2">Amino-acid biosynthesis; L-serine biosynthesis; L-serine from 3-phospho-D-glycerate: step 2/3.</text>
</comment>
<dbReference type="InterPro" id="IPR000192">
    <property type="entry name" value="Aminotrans_V_dom"/>
</dbReference>
<evidence type="ECO:0000256" key="11">
    <source>
        <dbReference type="ARBA" id="ARBA00023299"/>
    </source>
</evidence>
<gene>
    <name evidence="16" type="ORF">FHS68_001240</name>
</gene>
<dbReference type="InterPro" id="IPR015422">
    <property type="entry name" value="PyrdxlP-dep_Trfase_small"/>
</dbReference>
<evidence type="ECO:0000256" key="2">
    <source>
        <dbReference type="ARBA" id="ARBA00005099"/>
    </source>
</evidence>
<dbReference type="InterPro" id="IPR022278">
    <property type="entry name" value="Pser_aminoTfrase"/>
</dbReference>
<reference evidence="16 17" key="1">
    <citation type="submission" date="2020-03" db="EMBL/GenBank/DDBJ databases">
        <title>Genomic Encyclopedia of Type Strains, Phase IV (KMG-IV): sequencing the most valuable type-strain genomes for metagenomic binning, comparative biology and taxonomic classification.</title>
        <authorList>
            <person name="Goeker M."/>
        </authorList>
    </citation>
    <scope>NUCLEOTIDE SEQUENCE [LARGE SCALE GENOMIC DNA]</scope>
    <source>
        <strain evidence="16 17">DSM 102865</strain>
    </source>
</reference>
<dbReference type="Gene3D" id="3.90.1150.10">
    <property type="entry name" value="Aspartate Aminotransferase, domain 1"/>
    <property type="match status" value="1"/>
</dbReference>
<organism evidence="16 17">
    <name type="scientific">Dyadobacter arcticus</name>
    <dbReference type="NCBI Taxonomy" id="1078754"/>
    <lineage>
        <taxon>Bacteria</taxon>
        <taxon>Pseudomonadati</taxon>
        <taxon>Bacteroidota</taxon>
        <taxon>Cytophagia</taxon>
        <taxon>Cytophagales</taxon>
        <taxon>Spirosomataceae</taxon>
        <taxon>Dyadobacter</taxon>
    </lineage>
</organism>
<dbReference type="Gene3D" id="3.40.640.10">
    <property type="entry name" value="Type I PLP-dependent aspartate aminotransferase-like (Major domain)"/>
    <property type="match status" value="1"/>
</dbReference>
<feature type="domain" description="Aminotransferase class V" evidence="15">
    <location>
        <begin position="120"/>
        <end position="315"/>
    </location>
</feature>
<sequence length="355" mass="40208">MITFYPGPSKVYDEVGQYLQEAFESGVISANHRSQEFMQMLEKTIHDLKIKLAVPDDYEVYFVSSATECWEIIAQSLIVESSLHIYNGAFGEKWMDYTNKISRNTAESPFELNEVLVLHESVVRKNEVVCITHNETSNGTKVSDDFFANIRKRLPNVIAVDATSSMAGVILPWENADVWYASVQKCFGLPAGMAVMIVSPRAIQQAVMVGERKHYNSLLFTRDNFLKFQTPYTPNTLGIYLISKVMQQVPAIAEVDFRTKERAKSWYSFLEHNGYQLMVENEAVRSDTVIAVRDAKERIAVLKKAAKQEGIILGNGYGKEKDTSFRIANFPAINDNEIATLREFLARMALKTVNE</sequence>
<name>A0ABX0UGF1_9BACT</name>
<keyword evidence="9" id="KW-0663">Pyridoxal phosphate</keyword>
<keyword evidence="11" id="KW-0718">Serine biosynthesis</keyword>
<feature type="domain" description="Aminotransferase class V" evidence="15">
    <location>
        <begin position="8"/>
        <end position="78"/>
    </location>
</feature>
<comment type="catalytic activity">
    <reaction evidence="13">
        <text>4-(phosphooxy)-L-threonine + 2-oxoglutarate = (R)-3-hydroxy-2-oxo-4-phosphooxybutanoate + L-glutamate</text>
        <dbReference type="Rhea" id="RHEA:16573"/>
        <dbReference type="ChEBI" id="CHEBI:16810"/>
        <dbReference type="ChEBI" id="CHEBI:29985"/>
        <dbReference type="ChEBI" id="CHEBI:58452"/>
        <dbReference type="ChEBI" id="CHEBI:58538"/>
        <dbReference type="EC" id="2.6.1.52"/>
    </reaction>
</comment>
<protein>
    <recommendedName>
        <fullName evidence="4">phosphoserine transaminase</fullName>
        <ecNumber evidence="4">2.6.1.52</ecNumber>
    </recommendedName>
    <alternativeName>
        <fullName evidence="12">Phosphohydroxythreonine aminotransferase</fullName>
    </alternativeName>
</protein>
<keyword evidence="10" id="KW-0664">Pyridoxine biosynthesis</keyword>
<accession>A0ABX0UGF1</accession>
<keyword evidence="8 16" id="KW-0808">Transferase</keyword>
<evidence type="ECO:0000256" key="3">
    <source>
        <dbReference type="ARBA" id="ARBA00006904"/>
    </source>
</evidence>
<dbReference type="PIRSF" id="PIRSF000525">
    <property type="entry name" value="SerC"/>
    <property type="match status" value="1"/>
</dbReference>
<proteinExistence type="inferred from homology"/>
<keyword evidence="7" id="KW-0028">Amino-acid biosynthesis</keyword>
<comment type="caution">
    <text evidence="16">The sequence shown here is derived from an EMBL/GenBank/DDBJ whole genome shotgun (WGS) entry which is preliminary data.</text>
</comment>
<dbReference type="InterPro" id="IPR015424">
    <property type="entry name" value="PyrdxlP-dep_Trfase"/>
</dbReference>
<keyword evidence="6 16" id="KW-0032">Aminotransferase</keyword>
<evidence type="ECO:0000256" key="4">
    <source>
        <dbReference type="ARBA" id="ARBA00013030"/>
    </source>
</evidence>
<evidence type="ECO:0000256" key="1">
    <source>
        <dbReference type="ARBA" id="ARBA00001933"/>
    </source>
</evidence>
<dbReference type="EMBL" id="JAASQJ010000001">
    <property type="protein sequence ID" value="NIJ52084.1"/>
    <property type="molecule type" value="Genomic_DNA"/>
</dbReference>
<dbReference type="Pfam" id="PF00266">
    <property type="entry name" value="Aminotran_5"/>
    <property type="match status" value="2"/>
</dbReference>
<comment type="cofactor">
    <cofactor evidence="1">
        <name>pyridoxal 5'-phosphate</name>
        <dbReference type="ChEBI" id="CHEBI:597326"/>
    </cofactor>
</comment>
<evidence type="ECO:0000256" key="14">
    <source>
        <dbReference type="ARBA" id="ARBA00049007"/>
    </source>
</evidence>
<evidence type="ECO:0000313" key="17">
    <source>
        <dbReference type="Proteomes" id="UP001179181"/>
    </source>
</evidence>
<dbReference type="EC" id="2.6.1.52" evidence="4"/>
<dbReference type="GO" id="GO:0004648">
    <property type="term" value="F:O-phospho-L-serine:2-oxoglutarate aminotransferase activity"/>
    <property type="evidence" value="ECO:0007669"/>
    <property type="project" value="UniProtKB-EC"/>
</dbReference>
<evidence type="ECO:0000256" key="5">
    <source>
        <dbReference type="ARBA" id="ARBA00022490"/>
    </source>
</evidence>
<evidence type="ECO:0000256" key="9">
    <source>
        <dbReference type="ARBA" id="ARBA00022898"/>
    </source>
</evidence>
<dbReference type="PANTHER" id="PTHR21152:SF40">
    <property type="entry name" value="ALANINE--GLYOXYLATE AMINOTRANSFERASE"/>
    <property type="match status" value="1"/>
</dbReference>
<evidence type="ECO:0000256" key="7">
    <source>
        <dbReference type="ARBA" id="ARBA00022605"/>
    </source>
</evidence>
<evidence type="ECO:0000256" key="10">
    <source>
        <dbReference type="ARBA" id="ARBA00023096"/>
    </source>
</evidence>
<evidence type="ECO:0000256" key="8">
    <source>
        <dbReference type="ARBA" id="ARBA00022679"/>
    </source>
</evidence>
<comment type="similarity">
    <text evidence="3">Belongs to the class-V pyridoxal-phosphate-dependent aminotransferase family. SerC subfamily.</text>
</comment>
<evidence type="ECO:0000256" key="13">
    <source>
        <dbReference type="ARBA" id="ARBA00047630"/>
    </source>
</evidence>
<keyword evidence="17" id="KW-1185">Reference proteome</keyword>
<comment type="catalytic activity">
    <reaction evidence="14">
        <text>O-phospho-L-serine + 2-oxoglutarate = 3-phosphooxypyruvate + L-glutamate</text>
        <dbReference type="Rhea" id="RHEA:14329"/>
        <dbReference type="ChEBI" id="CHEBI:16810"/>
        <dbReference type="ChEBI" id="CHEBI:18110"/>
        <dbReference type="ChEBI" id="CHEBI:29985"/>
        <dbReference type="ChEBI" id="CHEBI:57524"/>
        <dbReference type="EC" id="2.6.1.52"/>
    </reaction>
</comment>
<evidence type="ECO:0000256" key="6">
    <source>
        <dbReference type="ARBA" id="ARBA00022576"/>
    </source>
</evidence>
<dbReference type="Proteomes" id="UP001179181">
    <property type="component" value="Unassembled WGS sequence"/>
</dbReference>
<evidence type="ECO:0000313" key="16">
    <source>
        <dbReference type="EMBL" id="NIJ52084.1"/>
    </source>
</evidence>
<dbReference type="SUPFAM" id="SSF53383">
    <property type="entry name" value="PLP-dependent transferases"/>
    <property type="match status" value="1"/>
</dbReference>
<dbReference type="InterPro" id="IPR015421">
    <property type="entry name" value="PyrdxlP-dep_Trfase_major"/>
</dbReference>
<keyword evidence="5" id="KW-0963">Cytoplasm</keyword>
<evidence type="ECO:0000259" key="15">
    <source>
        <dbReference type="Pfam" id="PF00266"/>
    </source>
</evidence>
<dbReference type="PANTHER" id="PTHR21152">
    <property type="entry name" value="AMINOTRANSFERASE CLASS V"/>
    <property type="match status" value="1"/>
</dbReference>
<evidence type="ECO:0000256" key="12">
    <source>
        <dbReference type="ARBA" id="ARBA00031421"/>
    </source>
</evidence>
<dbReference type="RefSeq" id="WP_167268156.1">
    <property type="nucleotide sequence ID" value="NZ_JAASQJ010000001.1"/>
</dbReference>